<dbReference type="OrthoDB" id="3352408at2759"/>
<accession>Q95SB1</accession>
<proteinExistence type="evidence at transcript level"/>
<gene>
    <name evidence="2" type="primary">SERCA</name>
    <name evidence="1" type="synonym">Ca-P60A</name>
    <name evidence="2" type="ORF">CG3725</name>
</gene>
<organism evidence="1">
    <name type="scientific">Drosophila melanogaster</name>
    <name type="common">Fruit fly</name>
    <dbReference type="NCBI Taxonomy" id="7227"/>
    <lineage>
        <taxon>Eukaryota</taxon>
        <taxon>Metazoa</taxon>
        <taxon>Ecdysozoa</taxon>
        <taxon>Arthropoda</taxon>
        <taxon>Hexapoda</taxon>
        <taxon>Insecta</taxon>
        <taxon>Pterygota</taxon>
        <taxon>Neoptera</taxon>
        <taxon>Endopterygota</taxon>
        <taxon>Diptera</taxon>
        <taxon>Brachycera</taxon>
        <taxon>Muscomorpha</taxon>
        <taxon>Ephydroidea</taxon>
        <taxon>Drosophilidae</taxon>
        <taxon>Drosophila</taxon>
        <taxon>Sophophora</taxon>
    </lineage>
</organism>
<protein>
    <submittedName>
        <fullName evidence="1">GM04226p</fullName>
    </submittedName>
</protein>
<dbReference type="AGR" id="FB:FBgn0263006"/>
<reference evidence="1" key="1">
    <citation type="submission" date="2001-10" db="EMBL/GenBank/DDBJ databases">
        <authorList>
            <person name="Stapleton M."/>
            <person name="Brokstein P."/>
            <person name="Hong L."/>
            <person name="Agbayani A."/>
            <person name="Carlson J."/>
            <person name="Champe M."/>
            <person name="Chavez C."/>
            <person name="Dorsett V."/>
            <person name="Farfan D."/>
            <person name="Frise E."/>
            <person name="George R."/>
            <person name="Gonzalez M."/>
            <person name="Guarin H."/>
            <person name="Li P."/>
            <person name="Liao G."/>
            <person name="Miranda A."/>
            <person name="Mungall C.J."/>
            <person name="Nunoo J."/>
            <person name="Pacleb J."/>
            <person name="Paragas V."/>
            <person name="Park S."/>
            <person name="Phouanenavong S."/>
            <person name="Wan K."/>
            <person name="Yu C."/>
            <person name="Lewis S.E."/>
            <person name="Rubin G.M."/>
            <person name="Celniker S."/>
        </authorList>
    </citation>
    <scope>NUCLEOTIDE SEQUENCE</scope>
</reference>
<evidence type="ECO:0000313" key="1">
    <source>
        <dbReference type="EMBL" id="AAL28429.1"/>
    </source>
</evidence>
<evidence type="ECO:0000313" key="2">
    <source>
        <dbReference type="FlyBase" id="FBgn0263006"/>
    </source>
</evidence>
<sequence>MNYCFILYSQPQISLTGPRLVTITQIESIPALEKYVQLLYYVRVRHVDVNVEKNNCCTLWSSTLPSHSPA</sequence>
<dbReference type="FlyBase" id="FBgn0263006">
    <property type="gene designation" value="SERCA"/>
</dbReference>
<dbReference type="EMBL" id="AY060881">
    <property type="protein sequence ID" value="AAL28429.1"/>
    <property type="molecule type" value="mRNA"/>
</dbReference>
<dbReference type="AlphaFoldDB" id="Q95SB1"/>
<name>Q95SB1_DROME</name>